<evidence type="ECO:0000313" key="2">
    <source>
        <dbReference type="Proteomes" id="UP000198836"/>
    </source>
</evidence>
<dbReference type="RefSeq" id="WP_159435242.1">
    <property type="nucleotide sequence ID" value="NZ_FOJM01000009.1"/>
</dbReference>
<keyword evidence="2" id="KW-1185">Reference proteome</keyword>
<name>A0A1I0TGE0_9SPHI</name>
<evidence type="ECO:0000313" key="1">
    <source>
        <dbReference type="EMBL" id="SFA50800.1"/>
    </source>
</evidence>
<dbReference type="AlphaFoldDB" id="A0A1I0TGE0"/>
<dbReference type="Proteomes" id="UP000198836">
    <property type="component" value="Unassembled WGS sequence"/>
</dbReference>
<dbReference type="EMBL" id="FOJM01000009">
    <property type="protein sequence ID" value="SFA50800.1"/>
    <property type="molecule type" value="Genomic_DNA"/>
</dbReference>
<gene>
    <name evidence="1" type="ORF">SAMN04488511_109180</name>
</gene>
<sequence length="45" mass="5502">MVKKDRSWEVEVRRYGADRTRRLKAWGFLKYKNLATNIPPFKRGY</sequence>
<protein>
    <submittedName>
        <fullName evidence="1">Uncharacterized protein</fullName>
    </submittedName>
</protein>
<reference evidence="2" key="1">
    <citation type="submission" date="2016-10" db="EMBL/GenBank/DDBJ databases">
        <authorList>
            <person name="Varghese N."/>
            <person name="Submissions S."/>
        </authorList>
    </citation>
    <scope>NUCLEOTIDE SEQUENCE [LARGE SCALE GENOMIC DNA]</scope>
    <source>
        <strain evidence="2">DSM 18130</strain>
    </source>
</reference>
<accession>A0A1I0TGE0</accession>
<proteinExistence type="predicted"/>
<organism evidence="1 2">
    <name type="scientific">Pedobacter suwonensis</name>
    <dbReference type="NCBI Taxonomy" id="332999"/>
    <lineage>
        <taxon>Bacteria</taxon>
        <taxon>Pseudomonadati</taxon>
        <taxon>Bacteroidota</taxon>
        <taxon>Sphingobacteriia</taxon>
        <taxon>Sphingobacteriales</taxon>
        <taxon>Sphingobacteriaceae</taxon>
        <taxon>Pedobacter</taxon>
    </lineage>
</organism>
<dbReference type="STRING" id="332999.SAMN04488511_109180"/>